<keyword evidence="3" id="KW-1185">Reference proteome</keyword>
<proteinExistence type="predicted"/>
<reference evidence="2 3" key="1">
    <citation type="journal article" date="2023" name="Plants (Basel)">
        <title>Bridging the Gap: Combining Genomics and Transcriptomics Approaches to Understand Stylosanthes scabra, an Orphan Legume from the Brazilian Caatinga.</title>
        <authorList>
            <person name="Ferreira-Neto J.R.C."/>
            <person name="da Silva M.D."/>
            <person name="Binneck E."/>
            <person name="de Melo N.F."/>
            <person name="da Silva R.H."/>
            <person name="de Melo A.L.T.M."/>
            <person name="Pandolfi V."/>
            <person name="Bustamante F.O."/>
            <person name="Brasileiro-Vidal A.C."/>
            <person name="Benko-Iseppon A.M."/>
        </authorList>
    </citation>
    <scope>NUCLEOTIDE SEQUENCE [LARGE SCALE GENOMIC DNA]</scope>
    <source>
        <tissue evidence="2">Leaves</tissue>
    </source>
</reference>
<keyword evidence="1" id="KW-1133">Transmembrane helix</keyword>
<keyword evidence="1" id="KW-0812">Transmembrane</keyword>
<dbReference type="Proteomes" id="UP001341840">
    <property type="component" value="Unassembled WGS sequence"/>
</dbReference>
<feature type="transmembrane region" description="Helical" evidence="1">
    <location>
        <begin position="29"/>
        <end position="59"/>
    </location>
</feature>
<name>A0ABU6ZLR8_9FABA</name>
<feature type="transmembrane region" description="Helical" evidence="1">
    <location>
        <begin position="71"/>
        <end position="89"/>
    </location>
</feature>
<keyword evidence="1" id="KW-0472">Membrane</keyword>
<protein>
    <recommendedName>
        <fullName evidence="4">Transmembrane protein</fullName>
    </recommendedName>
</protein>
<evidence type="ECO:0000313" key="2">
    <source>
        <dbReference type="EMBL" id="MED6222920.1"/>
    </source>
</evidence>
<evidence type="ECO:0008006" key="4">
    <source>
        <dbReference type="Google" id="ProtNLM"/>
    </source>
</evidence>
<gene>
    <name evidence="2" type="ORF">PIB30_069053</name>
</gene>
<evidence type="ECO:0000313" key="3">
    <source>
        <dbReference type="Proteomes" id="UP001341840"/>
    </source>
</evidence>
<organism evidence="2 3">
    <name type="scientific">Stylosanthes scabra</name>
    <dbReference type="NCBI Taxonomy" id="79078"/>
    <lineage>
        <taxon>Eukaryota</taxon>
        <taxon>Viridiplantae</taxon>
        <taxon>Streptophyta</taxon>
        <taxon>Embryophyta</taxon>
        <taxon>Tracheophyta</taxon>
        <taxon>Spermatophyta</taxon>
        <taxon>Magnoliopsida</taxon>
        <taxon>eudicotyledons</taxon>
        <taxon>Gunneridae</taxon>
        <taxon>Pentapetalae</taxon>
        <taxon>rosids</taxon>
        <taxon>fabids</taxon>
        <taxon>Fabales</taxon>
        <taxon>Fabaceae</taxon>
        <taxon>Papilionoideae</taxon>
        <taxon>50 kb inversion clade</taxon>
        <taxon>dalbergioids sensu lato</taxon>
        <taxon>Dalbergieae</taxon>
        <taxon>Pterocarpus clade</taxon>
        <taxon>Stylosanthes</taxon>
    </lineage>
</organism>
<accession>A0ABU6ZLR8</accession>
<sequence length="169" mass="18648">MAGVLVTKHPWPPKFASERRFTAARRTPLYVLVVLHFVAFVLVLQSAVCRVVSVSIYALCSFFVLHLHHTAFVVSPLSSVCSLCSRLFSRSRASLRHLRSSLLVRSSPRQSPSLFVPGALCLDFCNSAAYAASISVFSLGSLRLSCSASPSLLKKLKFFCKRSTYGSRF</sequence>
<dbReference type="EMBL" id="JASCZI010272611">
    <property type="protein sequence ID" value="MED6222920.1"/>
    <property type="molecule type" value="Genomic_DNA"/>
</dbReference>
<evidence type="ECO:0000256" key="1">
    <source>
        <dbReference type="SAM" id="Phobius"/>
    </source>
</evidence>
<comment type="caution">
    <text evidence="2">The sequence shown here is derived from an EMBL/GenBank/DDBJ whole genome shotgun (WGS) entry which is preliminary data.</text>
</comment>